<evidence type="ECO:0000259" key="14">
    <source>
        <dbReference type="PROSITE" id="PS50885"/>
    </source>
</evidence>
<keyword evidence="7 15" id="KW-0418">Kinase</keyword>
<comment type="caution">
    <text evidence="15">The sequence shown here is derived from an EMBL/GenBank/DDBJ whole genome shotgun (WGS) entry which is preliminary data.</text>
</comment>
<evidence type="ECO:0000313" key="16">
    <source>
        <dbReference type="Proteomes" id="UP001595607"/>
    </source>
</evidence>
<keyword evidence="9" id="KW-0902">Two-component regulatory system</keyword>
<dbReference type="InterPro" id="IPR050428">
    <property type="entry name" value="TCS_sensor_his_kinase"/>
</dbReference>
<dbReference type="Gene3D" id="1.10.287.130">
    <property type="match status" value="1"/>
</dbReference>
<dbReference type="PANTHER" id="PTHR45436">
    <property type="entry name" value="SENSOR HISTIDINE KINASE YKOH"/>
    <property type="match status" value="1"/>
</dbReference>
<dbReference type="RefSeq" id="WP_189576169.1">
    <property type="nucleotide sequence ID" value="NZ_BMXU01000002.1"/>
</dbReference>
<evidence type="ECO:0000256" key="11">
    <source>
        <dbReference type="SAM" id="MobiDB-lite"/>
    </source>
</evidence>
<dbReference type="InterPro" id="IPR003594">
    <property type="entry name" value="HATPase_dom"/>
</dbReference>
<evidence type="ECO:0000256" key="5">
    <source>
        <dbReference type="ARBA" id="ARBA00022679"/>
    </source>
</evidence>
<dbReference type="Gene3D" id="3.30.565.10">
    <property type="entry name" value="Histidine kinase-like ATPase, C-terminal domain"/>
    <property type="match status" value="1"/>
</dbReference>
<evidence type="ECO:0000256" key="10">
    <source>
        <dbReference type="ARBA" id="ARBA00023136"/>
    </source>
</evidence>
<feature type="domain" description="Histidine kinase" evidence="13">
    <location>
        <begin position="296"/>
        <end position="532"/>
    </location>
</feature>
<organism evidence="15 16">
    <name type="scientific">Parvularcula lutaonensis</name>
    <dbReference type="NCBI Taxonomy" id="491923"/>
    <lineage>
        <taxon>Bacteria</taxon>
        <taxon>Pseudomonadati</taxon>
        <taxon>Pseudomonadota</taxon>
        <taxon>Alphaproteobacteria</taxon>
        <taxon>Parvularculales</taxon>
        <taxon>Parvularculaceae</taxon>
        <taxon>Parvularcula</taxon>
    </lineage>
</organism>
<dbReference type="SMART" id="SM00388">
    <property type="entry name" value="HisKA"/>
    <property type="match status" value="1"/>
</dbReference>
<keyword evidence="8 12" id="KW-1133">Transmembrane helix</keyword>
<evidence type="ECO:0000256" key="4">
    <source>
        <dbReference type="ARBA" id="ARBA00022553"/>
    </source>
</evidence>
<feature type="domain" description="HAMP" evidence="14">
    <location>
        <begin position="235"/>
        <end position="288"/>
    </location>
</feature>
<keyword evidence="5" id="KW-0808">Transferase</keyword>
<evidence type="ECO:0000256" key="6">
    <source>
        <dbReference type="ARBA" id="ARBA00022692"/>
    </source>
</evidence>
<evidence type="ECO:0000256" key="3">
    <source>
        <dbReference type="ARBA" id="ARBA00012438"/>
    </source>
</evidence>
<dbReference type="EC" id="2.7.13.3" evidence="3"/>
<evidence type="ECO:0000256" key="2">
    <source>
        <dbReference type="ARBA" id="ARBA00004370"/>
    </source>
</evidence>
<feature type="compositionally biased region" description="Low complexity" evidence="11">
    <location>
        <begin position="1"/>
        <end position="12"/>
    </location>
</feature>
<dbReference type="CDD" id="cd00082">
    <property type="entry name" value="HisKA"/>
    <property type="match status" value="1"/>
</dbReference>
<dbReference type="Pfam" id="PF00672">
    <property type="entry name" value="HAMP"/>
    <property type="match status" value="1"/>
</dbReference>
<keyword evidence="6 12" id="KW-0812">Transmembrane</keyword>
<reference evidence="16" key="1">
    <citation type="journal article" date="2019" name="Int. J. Syst. Evol. Microbiol.">
        <title>The Global Catalogue of Microorganisms (GCM) 10K type strain sequencing project: providing services to taxonomists for standard genome sequencing and annotation.</title>
        <authorList>
            <consortium name="The Broad Institute Genomics Platform"/>
            <consortium name="The Broad Institute Genome Sequencing Center for Infectious Disease"/>
            <person name="Wu L."/>
            <person name="Ma J."/>
        </authorList>
    </citation>
    <scope>NUCLEOTIDE SEQUENCE [LARGE SCALE GENOMIC DNA]</scope>
    <source>
        <strain evidence="16">KCTC 22245</strain>
    </source>
</reference>
<comment type="catalytic activity">
    <reaction evidence="1">
        <text>ATP + protein L-histidine = ADP + protein N-phospho-L-histidine.</text>
        <dbReference type="EC" id="2.7.13.3"/>
    </reaction>
</comment>
<evidence type="ECO:0000313" key="15">
    <source>
        <dbReference type="EMBL" id="MFC3303524.1"/>
    </source>
</evidence>
<dbReference type="Pfam" id="PF02518">
    <property type="entry name" value="HATPase_c"/>
    <property type="match status" value="1"/>
</dbReference>
<dbReference type="InterPro" id="IPR036890">
    <property type="entry name" value="HATPase_C_sf"/>
</dbReference>
<evidence type="ECO:0000256" key="9">
    <source>
        <dbReference type="ARBA" id="ARBA00023012"/>
    </source>
</evidence>
<dbReference type="SMART" id="SM00304">
    <property type="entry name" value="HAMP"/>
    <property type="match status" value="2"/>
</dbReference>
<dbReference type="CDD" id="cd00075">
    <property type="entry name" value="HATPase"/>
    <property type="match status" value="1"/>
</dbReference>
<dbReference type="PROSITE" id="PS50109">
    <property type="entry name" value="HIS_KIN"/>
    <property type="match status" value="1"/>
</dbReference>
<comment type="subcellular location">
    <subcellularLocation>
        <location evidence="2">Membrane</location>
    </subcellularLocation>
</comment>
<dbReference type="PRINTS" id="PR00344">
    <property type="entry name" value="BCTRLSENSOR"/>
</dbReference>
<dbReference type="Pfam" id="PF00512">
    <property type="entry name" value="HisKA"/>
    <property type="match status" value="1"/>
</dbReference>
<dbReference type="SUPFAM" id="SSF158472">
    <property type="entry name" value="HAMP domain-like"/>
    <property type="match status" value="1"/>
</dbReference>
<dbReference type="CDD" id="cd06225">
    <property type="entry name" value="HAMP"/>
    <property type="match status" value="1"/>
</dbReference>
<evidence type="ECO:0000256" key="7">
    <source>
        <dbReference type="ARBA" id="ARBA00022777"/>
    </source>
</evidence>
<dbReference type="InterPro" id="IPR003660">
    <property type="entry name" value="HAMP_dom"/>
</dbReference>
<feature type="transmembrane region" description="Helical" evidence="12">
    <location>
        <begin position="214"/>
        <end position="238"/>
    </location>
</feature>
<proteinExistence type="predicted"/>
<evidence type="ECO:0000256" key="1">
    <source>
        <dbReference type="ARBA" id="ARBA00000085"/>
    </source>
</evidence>
<feature type="region of interest" description="Disordered" evidence="11">
    <location>
        <begin position="1"/>
        <end position="25"/>
    </location>
</feature>
<keyword evidence="4" id="KW-0597">Phosphoprotein</keyword>
<dbReference type="SUPFAM" id="SSF47384">
    <property type="entry name" value="Homodimeric domain of signal transducing histidine kinase"/>
    <property type="match status" value="1"/>
</dbReference>
<feature type="transmembrane region" description="Helical" evidence="12">
    <location>
        <begin position="43"/>
        <end position="66"/>
    </location>
</feature>
<gene>
    <name evidence="15" type="ORF">ACFONP_12370</name>
</gene>
<dbReference type="PANTHER" id="PTHR45436:SF8">
    <property type="entry name" value="HISTIDINE KINASE"/>
    <property type="match status" value="1"/>
</dbReference>
<dbReference type="Gene3D" id="6.10.340.10">
    <property type="match status" value="1"/>
</dbReference>
<dbReference type="InterPro" id="IPR005467">
    <property type="entry name" value="His_kinase_dom"/>
</dbReference>
<evidence type="ECO:0000259" key="13">
    <source>
        <dbReference type="PROSITE" id="PS50109"/>
    </source>
</evidence>
<dbReference type="Proteomes" id="UP001595607">
    <property type="component" value="Unassembled WGS sequence"/>
</dbReference>
<evidence type="ECO:0000256" key="8">
    <source>
        <dbReference type="ARBA" id="ARBA00022989"/>
    </source>
</evidence>
<protein>
    <recommendedName>
        <fullName evidence="3">histidine kinase</fullName>
        <ecNumber evidence="3">2.7.13.3</ecNumber>
    </recommendedName>
</protein>
<dbReference type="SMART" id="SM00387">
    <property type="entry name" value="HATPase_c"/>
    <property type="match status" value="1"/>
</dbReference>
<dbReference type="InterPro" id="IPR004358">
    <property type="entry name" value="Sig_transdc_His_kin-like_C"/>
</dbReference>
<dbReference type="GO" id="GO:0016301">
    <property type="term" value="F:kinase activity"/>
    <property type="evidence" value="ECO:0007669"/>
    <property type="project" value="UniProtKB-KW"/>
</dbReference>
<accession>A0ABV7MDI5</accession>
<name>A0ABV7MDI5_9PROT</name>
<sequence>MAEALAGAASRARPSDDPILDDEEDEKTGFRRTPFFRVLRTTAFRYIIFSAALFVLGFVILGYVVYESTIGRAYDSIEAELEEELDRLERVSENSGAPDWSALNAVVLEAESNKLPVNSTYMIWLDDGSFAGRYFGNLDGIPLPMLSADGSFEFDWAPDPPLFSDEEPRQRRYLGLSRTLTYERGIGGPPVQATILLARDIDALHQLRQTRRDIIFRVIGVTLFLAVCLGAVLGTSLVRRLDEINRSVEAITEGDLTRRLPVTDSKDEYGVLVRNINTMLDRIEQLMVGMRQVSDNIAHDLRSPLTRIKARLDSTLNSLDEDDDDERTEVLRKTRDEVERLLKTFNALLSITRIEAGTNLLSGTVDLKAVAEEMLELYIPAGEEQGVEIVAHLEDTPEIQGSRELVSQAIANLLDNALKYAKHPPERGIKPKIELTVAPRPGGGALLSVMDNGPGVPEMDRDRITQRFVRLEASRSTTGNGLGLSLVNAIVRRHGGRMSVGRGLPHDESNSRSLTPSNAYGLGIRIAFPPAKPTANNKKPTGQ</sequence>
<dbReference type="SUPFAM" id="SSF55874">
    <property type="entry name" value="ATPase domain of HSP90 chaperone/DNA topoisomerase II/histidine kinase"/>
    <property type="match status" value="1"/>
</dbReference>
<dbReference type="InterPro" id="IPR003661">
    <property type="entry name" value="HisK_dim/P_dom"/>
</dbReference>
<keyword evidence="16" id="KW-1185">Reference proteome</keyword>
<keyword evidence="10 12" id="KW-0472">Membrane</keyword>
<evidence type="ECO:0000256" key="12">
    <source>
        <dbReference type="SAM" id="Phobius"/>
    </source>
</evidence>
<dbReference type="InterPro" id="IPR036097">
    <property type="entry name" value="HisK_dim/P_sf"/>
</dbReference>
<dbReference type="PROSITE" id="PS50885">
    <property type="entry name" value="HAMP"/>
    <property type="match status" value="1"/>
</dbReference>
<dbReference type="EMBL" id="JBHRVA010000003">
    <property type="protein sequence ID" value="MFC3303524.1"/>
    <property type="molecule type" value="Genomic_DNA"/>
</dbReference>